<dbReference type="Proteomes" id="UP000288291">
    <property type="component" value="Unassembled WGS sequence"/>
</dbReference>
<reference evidence="2 3" key="1">
    <citation type="submission" date="2018-12" db="EMBL/GenBank/DDBJ databases">
        <authorList>
            <person name="Meng J."/>
        </authorList>
    </citation>
    <scope>NUCLEOTIDE SEQUENCE [LARGE SCALE GENOMIC DNA]</scope>
    <source>
        <strain evidence="2 3">HT111-2</strain>
    </source>
</reference>
<accession>A0A437SV22</accession>
<evidence type="ECO:0000259" key="1">
    <source>
        <dbReference type="Pfam" id="PF06114"/>
    </source>
</evidence>
<evidence type="ECO:0000313" key="2">
    <source>
        <dbReference type="EMBL" id="RVU70791.1"/>
    </source>
</evidence>
<organism evidence="2 3">
    <name type="scientific">Lactobacillus xujianguonis</name>
    <dbReference type="NCBI Taxonomy" id="2495899"/>
    <lineage>
        <taxon>Bacteria</taxon>
        <taxon>Bacillati</taxon>
        <taxon>Bacillota</taxon>
        <taxon>Bacilli</taxon>
        <taxon>Lactobacillales</taxon>
        <taxon>Lactobacillaceae</taxon>
        <taxon>Lactobacillus</taxon>
    </lineage>
</organism>
<dbReference type="AlphaFoldDB" id="A0A437SV22"/>
<sequence>MTSIEDMSLETRQNYDQLMRYLMNYAIFDCHIGVEFTNKLPAYAPSVSYNEPGKLIIMNANWPFPTQTPFLLAHEIGHVLHEYEAYFNLNDKTRYSGEARENIFAIKLLQKYCDENEFNFSNIYQFARCFGIPQECYYLLNNVA</sequence>
<proteinExistence type="predicted"/>
<keyword evidence="3" id="KW-1185">Reference proteome</keyword>
<name>A0A437SV22_9LACO</name>
<evidence type="ECO:0000313" key="3">
    <source>
        <dbReference type="Proteomes" id="UP000288291"/>
    </source>
</evidence>
<gene>
    <name evidence="2" type="ORF">EJK17_05660</name>
</gene>
<dbReference type="InterPro" id="IPR010359">
    <property type="entry name" value="IrrE_HExxH"/>
</dbReference>
<feature type="domain" description="IrrE N-terminal-like" evidence="1">
    <location>
        <begin position="45"/>
        <end position="124"/>
    </location>
</feature>
<dbReference type="Pfam" id="PF06114">
    <property type="entry name" value="Peptidase_M78"/>
    <property type="match status" value="1"/>
</dbReference>
<comment type="caution">
    <text evidence="2">The sequence shown here is derived from an EMBL/GenBank/DDBJ whole genome shotgun (WGS) entry which is preliminary data.</text>
</comment>
<dbReference type="EMBL" id="RXIA01000013">
    <property type="protein sequence ID" value="RVU70791.1"/>
    <property type="molecule type" value="Genomic_DNA"/>
</dbReference>
<protein>
    <submittedName>
        <fullName evidence="2">ImmA/IrrE family metallo-endopeptidase</fullName>
    </submittedName>
</protein>